<protein>
    <submittedName>
        <fullName evidence="1">Uncharacterized protein</fullName>
    </submittedName>
</protein>
<sequence>MISDKKEVSVRIIPDFVSQRSYILKSLAEEIGYIPVRKETLVHSLFGGIKSEKFEHTCYQIRLRSLEKNFACNFEALDQLTICNNVTPVNAGPWMKKLQEINIVLTDVGEKSQPVQVLIGADLLGKFLTGQRRVLSCGLEAIETLLGWFLRT</sequence>
<evidence type="ECO:0000313" key="2">
    <source>
        <dbReference type="Proteomes" id="UP000499080"/>
    </source>
</evidence>
<accession>A0A4Y2ID95</accession>
<dbReference type="AlphaFoldDB" id="A0A4Y2ID95"/>
<dbReference type="OrthoDB" id="6426306at2759"/>
<dbReference type="EMBL" id="BGPR01002571">
    <property type="protein sequence ID" value="GBM75661.1"/>
    <property type="molecule type" value="Genomic_DNA"/>
</dbReference>
<gene>
    <name evidence="1" type="ORF">AVEN_269890_1</name>
</gene>
<reference evidence="1 2" key="1">
    <citation type="journal article" date="2019" name="Sci. Rep.">
        <title>Orb-weaving spider Araneus ventricosus genome elucidates the spidroin gene catalogue.</title>
        <authorList>
            <person name="Kono N."/>
            <person name="Nakamura H."/>
            <person name="Ohtoshi R."/>
            <person name="Moran D.A.P."/>
            <person name="Shinohara A."/>
            <person name="Yoshida Y."/>
            <person name="Fujiwara M."/>
            <person name="Mori M."/>
            <person name="Tomita M."/>
            <person name="Arakawa K."/>
        </authorList>
    </citation>
    <scope>NUCLEOTIDE SEQUENCE [LARGE SCALE GENOMIC DNA]</scope>
</reference>
<comment type="caution">
    <text evidence="1">The sequence shown here is derived from an EMBL/GenBank/DDBJ whole genome shotgun (WGS) entry which is preliminary data.</text>
</comment>
<keyword evidence="2" id="KW-1185">Reference proteome</keyword>
<dbReference type="Proteomes" id="UP000499080">
    <property type="component" value="Unassembled WGS sequence"/>
</dbReference>
<evidence type="ECO:0000313" key="1">
    <source>
        <dbReference type="EMBL" id="GBM75661.1"/>
    </source>
</evidence>
<organism evidence="1 2">
    <name type="scientific">Araneus ventricosus</name>
    <name type="common">Orbweaver spider</name>
    <name type="synonym">Epeira ventricosa</name>
    <dbReference type="NCBI Taxonomy" id="182803"/>
    <lineage>
        <taxon>Eukaryota</taxon>
        <taxon>Metazoa</taxon>
        <taxon>Ecdysozoa</taxon>
        <taxon>Arthropoda</taxon>
        <taxon>Chelicerata</taxon>
        <taxon>Arachnida</taxon>
        <taxon>Araneae</taxon>
        <taxon>Araneomorphae</taxon>
        <taxon>Entelegynae</taxon>
        <taxon>Araneoidea</taxon>
        <taxon>Araneidae</taxon>
        <taxon>Araneus</taxon>
    </lineage>
</organism>
<proteinExistence type="predicted"/>
<name>A0A4Y2ID95_ARAVE</name>